<evidence type="ECO:0000256" key="1">
    <source>
        <dbReference type="PROSITE-ProRule" id="PRU01005"/>
    </source>
</evidence>
<sequence>MSLGFIALLPFLLQITQAQLKVCTDGGAGPCQDFVNPRTGQSDCPQMESYCRNALYMQLMREQCPKTCKYCN</sequence>
<feature type="domain" description="ShKT" evidence="3">
    <location>
        <begin position="31"/>
        <end position="71"/>
    </location>
</feature>
<evidence type="ECO:0000256" key="2">
    <source>
        <dbReference type="SAM" id="SignalP"/>
    </source>
</evidence>
<evidence type="ECO:0000259" key="3">
    <source>
        <dbReference type="PROSITE" id="PS51670"/>
    </source>
</evidence>
<comment type="caution">
    <text evidence="1">Lacks conserved residue(s) required for the propagation of feature annotation.</text>
</comment>
<protein>
    <submittedName>
        <fullName evidence="4">ShTK domain protein</fullName>
    </submittedName>
</protein>
<name>W2T5F6_NECAM</name>
<feature type="chain" id="PRO_5004826395" evidence="2">
    <location>
        <begin position="19"/>
        <end position="72"/>
    </location>
</feature>
<dbReference type="PANTHER" id="PTHR46219:SF2">
    <property type="entry name" value="SHKT DOMAIN-CONTAINING PROTEIN"/>
    <property type="match status" value="1"/>
</dbReference>
<dbReference type="InterPro" id="IPR003582">
    <property type="entry name" value="ShKT_dom"/>
</dbReference>
<reference evidence="5" key="1">
    <citation type="journal article" date="2014" name="Nat. Genet.">
        <title>Genome of the human hookworm Necator americanus.</title>
        <authorList>
            <person name="Tang Y.T."/>
            <person name="Gao X."/>
            <person name="Rosa B.A."/>
            <person name="Abubucker S."/>
            <person name="Hallsworth-Pepin K."/>
            <person name="Martin J."/>
            <person name="Tyagi R."/>
            <person name="Heizer E."/>
            <person name="Zhang X."/>
            <person name="Bhonagiri-Palsikar V."/>
            <person name="Minx P."/>
            <person name="Warren W.C."/>
            <person name="Wang Q."/>
            <person name="Zhan B."/>
            <person name="Hotez P.J."/>
            <person name="Sternberg P.W."/>
            <person name="Dougall A."/>
            <person name="Gaze S.T."/>
            <person name="Mulvenna J."/>
            <person name="Sotillo J."/>
            <person name="Ranganathan S."/>
            <person name="Rabelo E.M."/>
            <person name="Wilson R.K."/>
            <person name="Felgner P.L."/>
            <person name="Bethony J."/>
            <person name="Hawdon J.M."/>
            <person name="Gasser R.B."/>
            <person name="Loukas A."/>
            <person name="Mitreva M."/>
        </authorList>
    </citation>
    <scope>NUCLEOTIDE SEQUENCE [LARGE SCALE GENOMIC DNA]</scope>
</reference>
<dbReference type="OrthoDB" id="5875989at2759"/>
<dbReference type="Gene3D" id="1.10.10.1870">
    <property type="entry name" value="ShTK domain-like"/>
    <property type="match status" value="1"/>
</dbReference>
<dbReference type="AlphaFoldDB" id="W2T5F6"/>
<dbReference type="Pfam" id="PF01549">
    <property type="entry name" value="ShK"/>
    <property type="match status" value="1"/>
</dbReference>
<keyword evidence="2" id="KW-0732">Signal</keyword>
<feature type="signal peptide" evidence="2">
    <location>
        <begin position="1"/>
        <end position="18"/>
    </location>
</feature>
<evidence type="ECO:0000313" key="5">
    <source>
        <dbReference type="Proteomes" id="UP000053676"/>
    </source>
</evidence>
<organism evidence="4 5">
    <name type="scientific">Necator americanus</name>
    <name type="common">Human hookworm</name>
    <dbReference type="NCBI Taxonomy" id="51031"/>
    <lineage>
        <taxon>Eukaryota</taxon>
        <taxon>Metazoa</taxon>
        <taxon>Ecdysozoa</taxon>
        <taxon>Nematoda</taxon>
        <taxon>Chromadorea</taxon>
        <taxon>Rhabditida</taxon>
        <taxon>Rhabditina</taxon>
        <taxon>Rhabditomorpha</taxon>
        <taxon>Strongyloidea</taxon>
        <taxon>Ancylostomatidae</taxon>
        <taxon>Bunostominae</taxon>
        <taxon>Necator</taxon>
    </lineage>
</organism>
<keyword evidence="5" id="KW-1185">Reference proteome</keyword>
<dbReference type="PANTHER" id="PTHR46219">
    <property type="entry name" value="PROTEIN CBG11138"/>
    <property type="match status" value="1"/>
</dbReference>
<dbReference type="EMBL" id="KI660205">
    <property type="protein sequence ID" value="ETN76819.1"/>
    <property type="molecule type" value="Genomic_DNA"/>
</dbReference>
<dbReference type="Proteomes" id="UP000053676">
    <property type="component" value="Unassembled WGS sequence"/>
</dbReference>
<accession>W2T5F6</accession>
<evidence type="ECO:0000313" key="4">
    <source>
        <dbReference type="EMBL" id="ETN76819.1"/>
    </source>
</evidence>
<dbReference type="PROSITE" id="PS51670">
    <property type="entry name" value="SHKT"/>
    <property type="match status" value="1"/>
</dbReference>
<gene>
    <name evidence="4" type="ORF">NECAME_11401</name>
</gene>
<dbReference type="KEGG" id="nai:NECAME_11401"/>
<proteinExistence type="predicted"/>
<dbReference type="SMART" id="SM00254">
    <property type="entry name" value="ShKT"/>
    <property type="match status" value="1"/>
</dbReference>